<sequence>MGCSRFPRKDQTYPDQLGANDGTSKHYTHAQSAKYTSSMLSKLPLRIRQMQLAKKCERQ</sequence>
<organism evidence="2 3">
    <name type="scientific">Allacma fusca</name>
    <dbReference type="NCBI Taxonomy" id="39272"/>
    <lineage>
        <taxon>Eukaryota</taxon>
        <taxon>Metazoa</taxon>
        <taxon>Ecdysozoa</taxon>
        <taxon>Arthropoda</taxon>
        <taxon>Hexapoda</taxon>
        <taxon>Collembola</taxon>
        <taxon>Symphypleona</taxon>
        <taxon>Sminthuridae</taxon>
        <taxon>Allacma</taxon>
    </lineage>
</organism>
<evidence type="ECO:0000313" key="3">
    <source>
        <dbReference type="Proteomes" id="UP000708208"/>
    </source>
</evidence>
<comment type="caution">
    <text evidence="2">The sequence shown here is derived from an EMBL/GenBank/DDBJ whole genome shotgun (WGS) entry which is preliminary data.</text>
</comment>
<reference evidence="2" key="1">
    <citation type="submission" date="2021-06" db="EMBL/GenBank/DDBJ databases">
        <authorList>
            <person name="Hodson N. C."/>
            <person name="Mongue J. A."/>
            <person name="Jaron S. K."/>
        </authorList>
    </citation>
    <scope>NUCLEOTIDE SEQUENCE</scope>
</reference>
<evidence type="ECO:0000313" key="2">
    <source>
        <dbReference type="EMBL" id="CAG7826479.1"/>
    </source>
</evidence>
<proteinExistence type="predicted"/>
<dbReference type="AlphaFoldDB" id="A0A8J2L030"/>
<keyword evidence="3" id="KW-1185">Reference proteome</keyword>
<gene>
    <name evidence="2" type="ORF">AFUS01_LOCUS36530</name>
</gene>
<accession>A0A8J2L030</accession>
<dbReference type="Proteomes" id="UP000708208">
    <property type="component" value="Unassembled WGS sequence"/>
</dbReference>
<name>A0A8J2L030_9HEXA</name>
<feature type="non-terminal residue" evidence="2">
    <location>
        <position position="1"/>
    </location>
</feature>
<feature type="region of interest" description="Disordered" evidence="1">
    <location>
        <begin position="1"/>
        <end position="30"/>
    </location>
</feature>
<protein>
    <submittedName>
        <fullName evidence="2">Uncharacterized protein</fullName>
    </submittedName>
</protein>
<dbReference type="EMBL" id="CAJVCH010539904">
    <property type="protein sequence ID" value="CAG7826479.1"/>
    <property type="molecule type" value="Genomic_DNA"/>
</dbReference>
<evidence type="ECO:0000256" key="1">
    <source>
        <dbReference type="SAM" id="MobiDB-lite"/>
    </source>
</evidence>